<dbReference type="PANTHER" id="PTHR31018:SF3">
    <property type="entry name" value="RECEPTOR PROTEIN-TYROSINE KINASE"/>
    <property type="match status" value="1"/>
</dbReference>
<evidence type="ECO:0000256" key="8">
    <source>
        <dbReference type="SAM" id="MobiDB-lite"/>
    </source>
</evidence>
<dbReference type="AlphaFoldDB" id="A0AAI9SVM0"/>
<dbReference type="PANTHER" id="PTHR31018">
    <property type="entry name" value="SPORULATION-SPECIFIC PROTEIN-RELATED"/>
    <property type="match status" value="1"/>
</dbReference>
<evidence type="ECO:0000256" key="5">
    <source>
        <dbReference type="ARBA" id="ARBA00022525"/>
    </source>
</evidence>
<proteinExistence type="inferred from homology"/>
<dbReference type="RefSeq" id="XP_049179660.1">
    <property type="nucleotide sequence ID" value="XM_049324665.1"/>
</dbReference>
<comment type="similarity">
    <text evidence="3">Belongs to the SPS2 family.</text>
</comment>
<feature type="region of interest" description="Disordered" evidence="8">
    <location>
        <begin position="362"/>
        <end position="403"/>
    </location>
</feature>
<dbReference type="GeneID" id="73380958"/>
<keyword evidence="5" id="KW-0964">Secreted</keyword>
<dbReference type="GO" id="GO:0031505">
    <property type="term" value="P:fungal-type cell wall organization"/>
    <property type="evidence" value="ECO:0007669"/>
    <property type="project" value="TreeGrafter"/>
</dbReference>
<dbReference type="InterPro" id="IPR051648">
    <property type="entry name" value="CWI-Assembly_Regulator"/>
</dbReference>
<organism evidence="10 11">
    <name type="scientific">Candida oxycetoniae</name>
    <dbReference type="NCBI Taxonomy" id="497107"/>
    <lineage>
        <taxon>Eukaryota</taxon>
        <taxon>Fungi</taxon>
        <taxon>Dikarya</taxon>
        <taxon>Ascomycota</taxon>
        <taxon>Saccharomycotina</taxon>
        <taxon>Pichiomycetes</taxon>
        <taxon>Debaryomycetaceae</taxon>
        <taxon>Candida/Lodderomyces clade</taxon>
        <taxon>Candida</taxon>
    </lineage>
</organism>
<evidence type="ECO:0000256" key="2">
    <source>
        <dbReference type="ARBA" id="ARBA00004609"/>
    </source>
</evidence>
<reference evidence="10" key="1">
    <citation type="journal article" date="2022" name="DNA Res.">
        <title>Genome analysis of five recently described species of the CUG-Ser clade uncovers Candida theae as a new hybrid lineage with pathogenic potential in the Candida parapsilosis species complex.</title>
        <authorList>
            <person name="Mixao V."/>
            <person name="Del Olmo V."/>
            <person name="Hegedusova E."/>
            <person name="Saus E."/>
            <person name="Pryszcz L."/>
            <person name="Cillingova A."/>
            <person name="Nosek J."/>
            <person name="Gabaldon T."/>
        </authorList>
    </citation>
    <scope>NUCLEOTIDE SEQUENCE</scope>
    <source>
        <strain evidence="10">CBS 10844</strain>
    </source>
</reference>
<comment type="subcellular location">
    <subcellularLocation>
        <location evidence="2">Cell membrane</location>
        <topology evidence="2">Lipid-anchor</topology>
        <topology evidence="2">GPI-anchor</topology>
    </subcellularLocation>
    <subcellularLocation>
        <location evidence="1">Secreted</location>
        <location evidence="1">Cell wall</location>
    </subcellularLocation>
</comment>
<dbReference type="GO" id="GO:0009986">
    <property type="term" value="C:cell surface"/>
    <property type="evidence" value="ECO:0007669"/>
    <property type="project" value="TreeGrafter"/>
</dbReference>
<keyword evidence="7" id="KW-0325">Glycoprotein</keyword>
<feature type="signal peptide" evidence="9">
    <location>
        <begin position="1"/>
        <end position="18"/>
    </location>
</feature>
<feature type="compositionally biased region" description="Low complexity" evidence="8">
    <location>
        <begin position="383"/>
        <end position="403"/>
    </location>
</feature>
<sequence length="424" mass="43821">MQLKNIVFAFAIAGLASAANNSTLTTATPTAKSGCSFSSFTATASGDLQSVAACETAIGDVTVFGTQFGTVELTGVKEFYGNLSILNATQASTINAPTLQLVSGSLEINSNTILSHLNLAQLTTVGTFKLNALPALEETGLTAGITSAEEIIISDTGLSKLTGIEVFKLKVFSVNNNRDIDAINSGLQEVTDNIDISYNADKVDVTLDKLTSANDIILQSINSFHAPNLTSTNGSIAFSSSSIETIDLANLEKIGSSLTIYKNEDLEEIDFPKLTSIGGALQISDNGNLKSLDGFPELTTVGGTVNINGSFDNGTFDSLTRVAGGFILKVEGDGDLSCSAFNKLNSNGDIKGDKFQCEDKVATSSSSSKKPNSSSDSADSDSTESGSSTSSSSSSPKSNTGASQNVGKLVSFVAAFAVVGFTLI</sequence>
<keyword evidence="6 9" id="KW-0732">Signal</keyword>
<evidence type="ECO:0000256" key="4">
    <source>
        <dbReference type="ARBA" id="ARBA00022512"/>
    </source>
</evidence>
<keyword evidence="11" id="KW-1185">Reference proteome</keyword>
<feature type="chain" id="PRO_5042593959" evidence="9">
    <location>
        <begin position="19"/>
        <end position="424"/>
    </location>
</feature>
<accession>A0AAI9SVM0</accession>
<dbReference type="SUPFAM" id="SSF52058">
    <property type="entry name" value="L domain-like"/>
    <property type="match status" value="1"/>
</dbReference>
<dbReference type="EMBL" id="JAHUZD010000118">
    <property type="protein sequence ID" value="KAI3403913.2"/>
    <property type="molecule type" value="Genomic_DNA"/>
</dbReference>
<keyword evidence="4" id="KW-0134">Cell wall</keyword>
<evidence type="ECO:0000313" key="10">
    <source>
        <dbReference type="EMBL" id="KAI3403913.2"/>
    </source>
</evidence>
<evidence type="ECO:0000256" key="6">
    <source>
        <dbReference type="ARBA" id="ARBA00022729"/>
    </source>
</evidence>
<evidence type="ECO:0000256" key="3">
    <source>
        <dbReference type="ARBA" id="ARBA00005798"/>
    </source>
</evidence>
<name>A0AAI9SVM0_9ASCO</name>
<evidence type="ECO:0000256" key="9">
    <source>
        <dbReference type="SAM" id="SignalP"/>
    </source>
</evidence>
<evidence type="ECO:0000256" key="7">
    <source>
        <dbReference type="ARBA" id="ARBA00023180"/>
    </source>
</evidence>
<dbReference type="Proteomes" id="UP001202479">
    <property type="component" value="Unassembled WGS sequence"/>
</dbReference>
<comment type="caution">
    <text evidence="10">The sequence shown here is derived from an EMBL/GenBank/DDBJ whole genome shotgun (WGS) entry which is preliminary data.</text>
</comment>
<gene>
    <name evidence="10" type="ORF">KGF56_003343</name>
</gene>
<dbReference type="GO" id="GO:0009277">
    <property type="term" value="C:fungal-type cell wall"/>
    <property type="evidence" value="ECO:0007669"/>
    <property type="project" value="TreeGrafter"/>
</dbReference>
<dbReference type="InterPro" id="IPR036941">
    <property type="entry name" value="Rcpt_L-dom_sf"/>
</dbReference>
<evidence type="ECO:0000313" key="11">
    <source>
        <dbReference type="Proteomes" id="UP001202479"/>
    </source>
</evidence>
<evidence type="ECO:0000256" key="1">
    <source>
        <dbReference type="ARBA" id="ARBA00004191"/>
    </source>
</evidence>
<dbReference type="Gene3D" id="3.80.20.20">
    <property type="entry name" value="Receptor L-domain"/>
    <property type="match status" value="1"/>
</dbReference>
<dbReference type="GO" id="GO:0005886">
    <property type="term" value="C:plasma membrane"/>
    <property type="evidence" value="ECO:0007669"/>
    <property type="project" value="UniProtKB-SubCell"/>
</dbReference>
<protein>
    <submittedName>
        <fullName evidence="10">ECM33</fullName>
    </submittedName>
</protein>
<feature type="compositionally biased region" description="Low complexity" evidence="8">
    <location>
        <begin position="364"/>
        <end position="377"/>
    </location>
</feature>